<accession>A0AAU9Q326</accession>
<comment type="caution">
    <text evidence="3">The sequence shown here is derived from an EMBL/GenBank/DDBJ whole genome shotgun (WGS) entry which is preliminary data.</text>
</comment>
<name>A0AAU9Q326_9VIBR</name>
<dbReference type="SUPFAM" id="SSF53300">
    <property type="entry name" value="vWA-like"/>
    <property type="match status" value="1"/>
</dbReference>
<reference evidence="3" key="1">
    <citation type="submission" date="2022-01" db="EMBL/GenBank/DDBJ databases">
        <authorList>
            <person name="Lagorce A."/>
        </authorList>
    </citation>
    <scope>NUCLEOTIDE SEQUENCE</scope>
    <source>
        <strain evidence="3">Th15_F1_D04</strain>
    </source>
</reference>
<evidence type="ECO:0000313" key="4">
    <source>
        <dbReference type="Proteomes" id="UP001295420"/>
    </source>
</evidence>
<dbReference type="InterPro" id="IPR036465">
    <property type="entry name" value="vWFA_dom_sf"/>
</dbReference>
<dbReference type="Pfam" id="PF13400">
    <property type="entry name" value="Tad"/>
    <property type="match status" value="1"/>
</dbReference>
<dbReference type="PROSITE" id="PS50234">
    <property type="entry name" value="VWFA"/>
    <property type="match status" value="1"/>
</dbReference>
<keyword evidence="1" id="KW-1133">Transmembrane helix</keyword>
<dbReference type="Gene3D" id="3.40.50.410">
    <property type="entry name" value="von Willebrand factor, type A domain"/>
    <property type="match status" value="1"/>
</dbReference>
<proteinExistence type="predicted"/>
<protein>
    <submittedName>
        <fullName evidence="3">Protein TadG, associated with Flp pilus assembly</fullName>
    </submittedName>
</protein>
<dbReference type="RefSeq" id="WP_409930673.1">
    <property type="nucleotide sequence ID" value="NZ_CAKMTQ010000010.1"/>
</dbReference>
<keyword evidence="1" id="KW-0812">Transmembrane</keyword>
<keyword evidence="1" id="KW-0472">Membrane</keyword>
<evidence type="ECO:0000259" key="2">
    <source>
        <dbReference type="PROSITE" id="PS50234"/>
    </source>
</evidence>
<feature type="domain" description="VWFA" evidence="2">
    <location>
        <begin position="157"/>
        <end position="433"/>
    </location>
</feature>
<evidence type="ECO:0000313" key="3">
    <source>
        <dbReference type="EMBL" id="CAH1524730.1"/>
    </source>
</evidence>
<dbReference type="AlphaFoldDB" id="A0AAU9Q326"/>
<evidence type="ECO:0000256" key="1">
    <source>
        <dbReference type="SAM" id="Phobius"/>
    </source>
</evidence>
<sequence length="442" mass="48971">MPNSIQRHSSLKKQSGHVGMLFAMIIPILFGVFMLGSDGARALQTKARLEEAAEAAVLAVSAEDSENHTLAQNYIEHYVYDVEGIEDLNVQRLSCDEMPDCQAGLSKGQARYFEYRVAGRTRHESWFPGQGVIVGFGETFDVTGSSKARRYQGQPVDITFIVDFSGSMNENWSGGKKTKIEDLKDIIEQVTDELEQYNVLNVEHPHRVAITGFNRRTINTGNNNKLIIRDQRITKYDADGWDKDDTFYPQKTINNQFVVKGAAKRIPNEDDLAEFYDIFYTTDFNSFTRQVNSFKASGGTASLQGIIRAGQIVTQLAKNPKQLIIILSDGEDFNHYAGQTEELVDRGMCSNILNMINGGKVTADGASDSIEVINGVSQGMKTPEGEQMSASMSVIGFDYELNANVGLRNCVGADNVYKAENTDDILNQILSLITEEVGHLTL</sequence>
<feature type="transmembrane region" description="Helical" evidence="1">
    <location>
        <begin position="20"/>
        <end position="37"/>
    </location>
</feature>
<dbReference type="EMBL" id="CAKMTQ010000010">
    <property type="protein sequence ID" value="CAH1524730.1"/>
    <property type="molecule type" value="Genomic_DNA"/>
</dbReference>
<dbReference type="Proteomes" id="UP001295420">
    <property type="component" value="Unassembled WGS sequence"/>
</dbReference>
<gene>
    <name evidence="3" type="ORF">THF1D04_180079</name>
</gene>
<dbReference type="InterPro" id="IPR028087">
    <property type="entry name" value="Tad_N"/>
</dbReference>
<dbReference type="InterPro" id="IPR002035">
    <property type="entry name" value="VWF_A"/>
</dbReference>
<organism evidence="3 4">
    <name type="scientific">Vibrio owensii</name>
    <dbReference type="NCBI Taxonomy" id="696485"/>
    <lineage>
        <taxon>Bacteria</taxon>
        <taxon>Pseudomonadati</taxon>
        <taxon>Pseudomonadota</taxon>
        <taxon>Gammaproteobacteria</taxon>
        <taxon>Vibrionales</taxon>
        <taxon>Vibrionaceae</taxon>
        <taxon>Vibrio</taxon>
    </lineage>
</organism>